<dbReference type="EMBL" id="MW815115">
    <property type="protein sequence ID" value="QWF36642.1"/>
    <property type="molecule type" value="Genomic_RNA"/>
</dbReference>
<name>A0A8E8R7M9_9REOV</name>
<comment type="similarity">
    <text evidence="1">Belongs to the orbivirus NS3 family.</text>
</comment>
<evidence type="ECO:0000256" key="1">
    <source>
        <dbReference type="ARBA" id="ARBA00006302"/>
    </source>
</evidence>
<accession>A0A8E8R7M9</accession>
<dbReference type="InterPro" id="IPR002565">
    <property type="entry name" value="Orbi_NS3"/>
</dbReference>
<reference evidence="2" key="1">
    <citation type="submission" date="2021-03" db="EMBL/GenBank/DDBJ databases">
        <title>New orbiviruses detected in biting midges and mosquitoes from the Zambezi region, Namibia.</title>
        <authorList>
            <person name="Guggemos H.D."/>
            <person name="Fendt M."/>
            <person name="Hermanns K."/>
            <person name="Hieke C."/>
            <person name="Heyde V."/>
            <person name="Mfune J.K.E."/>
            <person name="Borgemeister C."/>
            <person name="Junglen S."/>
        </authorList>
    </citation>
    <scope>NUCLEOTIDE SEQUENCE</scope>
    <source>
        <strain evidence="2">CP67-NA-2018</strain>
    </source>
</reference>
<proteinExistence type="inferred from homology"/>
<dbReference type="Pfam" id="PF01616">
    <property type="entry name" value="Orbi_NS3"/>
    <property type="match status" value="1"/>
</dbReference>
<organism evidence="2">
    <name type="scientific">Mudumu virus</name>
    <dbReference type="NCBI Taxonomy" id="2841875"/>
    <lineage>
        <taxon>Viruses</taxon>
        <taxon>Riboviria</taxon>
        <taxon>Orthornavirae</taxon>
        <taxon>Duplornaviricota</taxon>
        <taxon>Resentoviricetes</taxon>
        <taxon>Reovirales</taxon>
        <taxon>Sedoreoviridae</taxon>
        <taxon>Orbivirus</taxon>
    </lineage>
</organism>
<protein>
    <submittedName>
        <fullName evidence="2">Nonstructural protein NS3a</fullName>
    </submittedName>
</protein>
<sequence>MLHVVIEAIPVENYKGILKTFLPQLNVTAGGESDVLTISRHLNVIYTLLEILISTALMFVTRTFNRILSDLRLLKRDLIKRETYISMSKVVESDSAERPPASR</sequence>
<gene>
    <name evidence="2" type="primary">NS3a</name>
</gene>
<evidence type="ECO:0000313" key="2">
    <source>
        <dbReference type="EMBL" id="QWF36642.1"/>
    </source>
</evidence>